<dbReference type="PRINTS" id="PR01036">
    <property type="entry name" value="TCRTETB"/>
</dbReference>
<comment type="similarity">
    <text evidence="2">Belongs to the major facilitator superfamily. TCR/Tet family.</text>
</comment>
<feature type="transmembrane region" description="Helical" evidence="9">
    <location>
        <begin position="88"/>
        <end position="107"/>
    </location>
</feature>
<dbReference type="GO" id="GO:0022857">
    <property type="term" value="F:transmembrane transporter activity"/>
    <property type="evidence" value="ECO:0007669"/>
    <property type="project" value="InterPro"/>
</dbReference>
<dbReference type="Pfam" id="PF07690">
    <property type="entry name" value="MFS_1"/>
    <property type="match status" value="1"/>
</dbReference>
<dbReference type="RefSeq" id="WP_208046047.1">
    <property type="nucleotide sequence ID" value="NZ_JAGDYL010000015.1"/>
</dbReference>
<evidence type="ECO:0000256" key="8">
    <source>
        <dbReference type="SAM" id="MobiDB-lite"/>
    </source>
</evidence>
<comment type="caution">
    <text evidence="11">The sequence shown here is derived from an EMBL/GenBank/DDBJ whole genome shotgun (WGS) entry which is preliminary data.</text>
</comment>
<evidence type="ECO:0000256" key="4">
    <source>
        <dbReference type="ARBA" id="ARBA00022475"/>
    </source>
</evidence>
<feature type="transmembrane region" description="Helical" evidence="9">
    <location>
        <begin position="367"/>
        <end position="392"/>
    </location>
</feature>
<dbReference type="EMBL" id="JAGDYL010000015">
    <property type="protein sequence ID" value="MBO1805571.1"/>
    <property type="molecule type" value="Genomic_DNA"/>
</dbReference>
<feature type="transmembrane region" description="Helical" evidence="9">
    <location>
        <begin position="55"/>
        <end position="76"/>
    </location>
</feature>
<reference evidence="11" key="1">
    <citation type="submission" date="2021-03" db="EMBL/GenBank/DDBJ databases">
        <title>Leucobacter chromiisoli sp. nov., isolated from chromium-containing soil of chemical plant.</title>
        <authorList>
            <person name="Xu Z."/>
        </authorList>
    </citation>
    <scope>NUCLEOTIDE SEQUENCE</scope>
    <source>
        <strain evidence="11">A2</strain>
    </source>
</reference>
<organism evidence="11 12">
    <name type="scientific">Leucobacter ruminantium</name>
    <dbReference type="NCBI Taxonomy" id="1289170"/>
    <lineage>
        <taxon>Bacteria</taxon>
        <taxon>Bacillati</taxon>
        <taxon>Actinomycetota</taxon>
        <taxon>Actinomycetes</taxon>
        <taxon>Micrococcales</taxon>
        <taxon>Microbacteriaceae</taxon>
        <taxon>Leucobacter</taxon>
    </lineage>
</organism>
<dbReference type="SUPFAM" id="SSF103473">
    <property type="entry name" value="MFS general substrate transporter"/>
    <property type="match status" value="1"/>
</dbReference>
<evidence type="ECO:0000259" key="10">
    <source>
        <dbReference type="PROSITE" id="PS50850"/>
    </source>
</evidence>
<feature type="region of interest" description="Disordered" evidence="8">
    <location>
        <begin position="558"/>
        <end position="612"/>
    </location>
</feature>
<feature type="transmembrane region" description="Helical" evidence="9">
    <location>
        <begin position="176"/>
        <end position="197"/>
    </location>
</feature>
<dbReference type="InterPro" id="IPR020846">
    <property type="entry name" value="MFS_dom"/>
</dbReference>
<feature type="transmembrane region" description="Helical" evidence="9">
    <location>
        <begin position="278"/>
        <end position="301"/>
    </location>
</feature>
<evidence type="ECO:0000256" key="9">
    <source>
        <dbReference type="SAM" id="Phobius"/>
    </source>
</evidence>
<feature type="transmembrane region" description="Helical" evidence="9">
    <location>
        <begin position="113"/>
        <end position="134"/>
    </location>
</feature>
<evidence type="ECO:0000256" key="2">
    <source>
        <dbReference type="ARBA" id="ARBA00007520"/>
    </source>
</evidence>
<accession>A0A939LW78</accession>
<dbReference type="Proteomes" id="UP000664398">
    <property type="component" value="Unassembled WGS sequence"/>
</dbReference>
<dbReference type="PANTHER" id="PTHR23501">
    <property type="entry name" value="MAJOR FACILITATOR SUPERFAMILY"/>
    <property type="match status" value="1"/>
</dbReference>
<gene>
    <name evidence="11" type="ORF">J4H91_09600</name>
</gene>
<feature type="transmembrane region" description="Helical" evidence="9">
    <location>
        <begin position="235"/>
        <end position="257"/>
    </location>
</feature>
<feature type="compositionally biased region" description="Low complexity" evidence="8">
    <location>
        <begin position="560"/>
        <end position="596"/>
    </location>
</feature>
<keyword evidence="3" id="KW-0813">Transport</keyword>
<dbReference type="InterPro" id="IPR036259">
    <property type="entry name" value="MFS_trans_sf"/>
</dbReference>
<evidence type="ECO:0000256" key="3">
    <source>
        <dbReference type="ARBA" id="ARBA00022448"/>
    </source>
</evidence>
<dbReference type="NCBIfam" id="TIGR00711">
    <property type="entry name" value="efflux_EmrB"/>
    <property type="match status" value="1"/>
</dbReference>
<dbReference type="PROSITE" id="PS50850">
    <property type="entry name" value="MFS"/>
    <property type="match status" value="1"/>
</dbReference>
<evidence type="ECO:0000313" key="11">
    <source>
        <dbReference type="EMBL" id="MBO1805571.1"/>
    </source>
</evidence>
<protein>
    <submittedName>
        <fullName evidence="11">DHA2 family efflux MFS transporter permease subunit</fullName>
    </submittedName>
</protein>
<evidence type="ECO:0000313" key="12">
    <source>
        <dbReference type="Proteomes" id="UP000664398"/>
    </source>
</evidence>
<dbReference type="InterPro" id="IPR004638">
    <property type="entry name" value="EmrB-like"/>
</dbReference>
<feature type="transmembrane region" description="Helical" evidence="9">
    <location>
        <begin position="21"/>
        <end position="49"/>
    </location>
</feature>
<keyword evidence="6 9" id="KW-1133">Transmembrane helix</keyword>
<feature type="transmembrane region" description="Helical" evidence="9">
    <location>
        <begin position="313"/>
        <end position="331"/>
    </location>
</feature>
<feature type="transmembrane region" description="Helical" evidence="9">
    <location>
        <begin position="486"/>
        <end position="504"/>
    </location>
</feature>
<evidence type="ECO:0000256" key="6">
    <source>
        <dbReference type="ARBA" id="ARBA00022989"/>
    </source>
</evidence>
<evidence type="ECO:0000256" key="5">
    <source>
        <dbReference type="ARBA" id="ARBA00022692"/>
    </source>
</evidence>
<keyword evidence="5 9" id="KW-0812">Transmembrane</keyword>
<dbReference type="PANTHER" id="PTHR23501:SF197">
    <property type="entry name" value="COMD"/>
    <property type="match status" value="1"/>
</dbReference>
<dbReference type="InterPro" id="IPR011701">
    <property type="entry name" value="MFS"/>
</dbReference>
<dbReference type="FunFam" id="1.20.1720.10:FF:000004">
    <property type="entry name" value="EmrB/QacA family drug resistance transporter"/>
    <property type="match status" value="1"/>
</dbReference>
<proteinExistence type="inferred from homology"/>
<keyword evidence="12" id="KW-1185">Reference proteome</keyword>
<feature type="domain" description="Major facilitator superfamily (MFS) profile" evidence="10">
    <location>
        <begin position="22"/>
        <end position="509"/>
    </location>
</feature>
<evidence type="ECO:0000256" key="7">
    <source>
        <dbReference type="ARBA" id="ARBA00023136"/>
    </source>
</evidence>
<dbReference type="GO" id="GO:0005886">
    <property type="term" value="C:plasma membrane"/>
    <property type="evidence" value="ECO:0007669"/>
    <property type="project" value="UniProtKB-SubCell"/>
</dbReference>
<dbReference type="AlphaFoldDB" id="A0A939LW78"/>
<feature type="transmembrane region" description="Helical" evidence="9">
    <location>
        <begin position="209"/>
        <end position="229"/>
    </location>
</feature>
<feature type="transmembrane region" description="Helical" evidence="9">
    <location>
        <begin position="146"/>
        <end position="164"/>
    </location>
</feature>
<keyword evidence="4" id="KW-1003">Cell membrane</keyword>
<dbReference type="Gene3D" id="1.20.1250.20">
    <property type="entry name" value="MFS general substrate transporter like domains"/>
    <property type="match status" value="1"/>
</dbReference>
<sequence>MTSTTAQTADAGVLTGRAKNLALTGLFLSMAVSMLSMSVVGTSMPIIIADIGGNQAAFTWVMTATMLASAITTPIWGKLADLTSKKVLLQLSLIVFVLGSAAAGLAHDPTWLITSRVFQGVGAGGLGALGQIVLAEIISPRERGKYMGIMGAIMAVSTVGGPLLGGWITDAAGWRWNFYVSVPIAIVAIVVLQRTLHLQTLRRKVTIDYWGAVLISAGFSSLLIWVTLGGQEFDWWSLPTLVMVGGGLLLLVIAVIVELRVEEPLIPMHLFKNRTFTMAVIASIAVGLAMFGTSVFLGQYMQLARGKTPTESGLLTIPMMAGVLLASTVVGQIISRTGKWKRYMVAGSFVLLAGLVMMGQLRYDTSFWYVGVSMFILGAGVGMCMQNLVLVVQNTVSPNELGVSSSAVTFFRTIGGTAGMSAMGAMLSQQVIEFIKEGLAALAKTNPAAMAGADKLSGGTIPKIAELPAPIRTVVEDAYGHGIGDVFLAASPVAIVAIIAIMFIPNIPLSSKSAAQQRAELQREAAAGSEATGTVTPQFFDAAVEAATGQIPVVAGRLPGEGSASAGEGADAGEGSARATSGSSAGAGEGSAAAGRPDPRDPGAAGSAGSDR</sequence>
<comment type="subcellular location">
    <subcellularLocation>
        <location evidence="1">Cell membrane</location>
        <topology evidence="1">Multi-pass membrane protein</topology>
    </subcellularLocation>
</comment>
<name>A0A939LW78_9MICO</name>
<dbReference type="Gene3D" id="1.20.1720.10">
    <property type="entry name" value="Multidrug resistance protein D"/>
    <property type="match status" value="1"/>
</dbReference>
<keyword evidence="7 9" id="KW-0472">Membrane</keyword>
<evidence type="ECO:0000256" key="1">
    <source>
        <dbReference type="ARBA" id="ARBA00004651"/>
    </source>
</evidence>